<sequence>MSAGLASTLGVALVPVLDSGLDGGLGGGLGGVLDSGLRPGVATAPAAGAAAPDADEADTTEGTAASAEFRGAAVVVAESPRFNSTTVTPAPRTTTPVATAIIR</sequence>
<feature type="region of interest" description="Disordered" evidence="1">
    <location>
        <begin position="42"/>
        <end position="64"/>
    </location>
</feature>
<gene>
    <name evidence="2" type="ORF">GCM10011574_57400</name>
</gene>
<feature type="compositionally biased region" description="Low complexity" evidence="1">
    <location>
        <begin position="85"/>
        <end position="103"/>
    </location>
</feature>
<evidence type="ECO:0000256" key="1">
    <source>
        <dbReference type="SAM" id="MobiDB-lite"/>
    </source>
</evidence>
<reference evidence="2" key="2">
    <citation type="submission" date="2020-09" db="EMBL/GenBank/DDBJ databases">
        <authorList>
            <person name="Sun Q."/>
            <person name="Zhou Y."/>
        </authorList>
    </citation>
    <scope>NUCLEOTIDE SEQUENCE</scope>
    <source>
        <strain evidence="2">CGMCC 4.7138</strain>
    </source>
</reference>
<dbReference type="AlphaFoldDB" id="A0A8H9H3L2"/>
<protein>
    <submittedName>
        <fullName evidence="2">Uncharacterized protein</fullName>
    </submittedName>
</protein>
<reference evidence="2" key="1">
    <citation type="journal article" date="2014" name="Int. J. Syst. Evol. Microbiol.">
        <title>Complete genome sequence of Corynebacterium casei LMG S-19264T (=DSM 44701T), isolated from a smear-ripened cheese.</title>
        <authorList>
            <consortium name="US DOE Joint Genome Institute (JGI-PGF)"/>
            <person name="Walter F."/>
            <person name="Albersmeier A."/>
            <person name="Kalinowski J."/>
            <person name="Ruckert C."/>
        </authorList>
    </citation>
    <scope>NUCLEOTIDE SEQUENCE</scope>
    <source>
        <strain evidence="2">CGMCC 4.7138</strain>
    </source>
</reference>
<dbReference type="EMBL" id="BMMN01000013">
    <property type="protein sequence ID" value="GGO25699.1"/>
    <property type="molecule type" value="Genomic_DNA"/>
</dbReference>
<keyword evidence="3" id="KW-1185">Reference proteome</keyword>
<feature type="region of interest" description="Disordered" evidence="1">
    <location>
        <begin position="83"/>
        <end position="103"/>
    </location>
</feature>
<dbReference type="Proteomes" id="UP000653480">
    <property type="component" value="Unassembled WGS sequence"/>
</dbReference>
<accession>A0A8H9H3L2</accession>
<evidence type="ECO:0000313" key="3">
    <source>
        <dbReference type="Proteomes" id="UP000653480"/>
    </source>
</evidence>
<organism evidence="2 3">
    <name type="scientific">Microbispora bryophytorum</name>
    <dbReference type="NCBI Taxonomy" id="1460882"/>
    <lineage>
        <taxon>Bacteria</taxon>
        <taxon>Bacillati</taxon>
        <taxon>Actinomycetota</taxon>
        <taxon>Actinomycetes</taxon>
        <taxon>Streptosporangiales</taxon>
        <taxon>Streptosporangiaceae</taxon>
        <taxon>Microbispora</taxon>
    </lineage>
</organism>
<evidence type="ECO:0000313" key="2">
    <source>
        <dbReference type="EMBL" id="GGO25699.1"/>
    </source>
</evidence>
<comment type="caution">
    <text evidence="2">The sequence shown here is derived from an EMBL/GenBank/DDBJ whole genome shotgun (WGS) entry which is preliminary data.</text>
</comment>
<name>A0A8H9H3L2_9ACTN</name>
<feature type="compositionally biased region" description="Low complexity" evidence="1">
    <location>
        <begin position="42"/>
        <end position="52"/>
    </location>
</feature>
<proteinExistence type="predicted"/>